<reference evidence="2" key="1">
    <citation type="submission" date="2023-07" db="EMBL/GenBank/DDBJ databases">
        <authorList>
            <person name="Pelsma A.J. K."/>
        </authorList>
    </citation>
    <scope>NUCLEOTIDE SEQUENCE</scope>
</reference>
<dbReference type="EMBL" id="OY288114">
    <property type="protein sequence ID" value="CAJ0849374.1"/>
    <property type="molecule type" value="Genomic_DNA"/>
</dbReference>
<evidence type="ECO:0000313" key="2">
    <source>
        <dbReference type="EMBL" id="CAJ0849374.1"/>
    </source>
</evidence>
<sequence length="129" mass="13360">MRFSGGPFFLLSAGLLTPQPARVMDLFKGFLPQALTTIPQSDASMLATGSIGARGAFGKLSDPLCDFRIESSCDPDIDATIAPPGGASFSRAATRVAAMASNNDRSESSLSGQKVKTVAAPRPLATTCH</sequence>
<proteinExistence type="predicted"/>
<name>A0AA48LYK2_9ZZZZ</name>
<organism evidence="2">
    <name type="scientific">freshwater sediment metagenome</name>
    <dbReference type="NCBI Taxonomy" id="556182"/>
    <lineage>
        <taxon>unclassified sequences</taxon>
        <taxon>metagenomes</taxon>
        <taxon>ecological metagenomes</taxon>
    </lineage>
</organism>
<feature type="compositionally biased region" description="Polar residues" evidence="1">
    <location>
        <begin position="100"/>
        <end position="114"/>
    </location>
</feature>
<gene>
    <name evidence="2" type="ORF">AMST5_00116</name>
</gene>
<feature type="region of interest" description="Disordered" evidence="1">
    <location>
        <begin position="98"/>
        <end position="129"/>
    </location>
</feature>
<dbReference type="AlphaFoldDB" id="A0AA48LYK2"/>
<accession>A0AA48LYK2</accession>
<protein>
    <submittedName>
        <fullName evidence="2">Uncharacterized protein</fullName>
    </submittedName>
</protein>
<evidence type="ECO:0000256" key="1">
    <source>
        <dbReference type="SAM" id="MobiDB-lite"/>
    </source>
</evidence>